<keyword evidence="3" id="KW-0456">Lyase</keyword>
<dbReference type="GO" id="GO:0005737">
    <property type="term" value="C:cytoplasm"/>
    <property type="evidence" value="ECO:0007669"/>
    <property type="project" value="TreeGrafter"/>
</dbReference>
<dbReference type="AlphaFoldDB" id="A0A6J7D8I2"/>
<dbReference type="PANTHER" id="PTHR30502:SF0">
    <property type="entry name" value="PHOSPHOENOLPYRUVATE CARBOXYLASE FAMILY PROTEIN"/>
    <property type="match status" value="1"/>
</dbReference>
<dbReference type="PANTHER" id="PTHR30502">
    <property type="entry name" value="2-KETO-3-DEOXY-L-RHAMNONATE ALDOLASE"/>
    <property type="match status" value="1"/>
</dbReference>
<dbReference type="InterPro" id="IPR050251">
    <property type="entry name" value="HpcH-HpaI_aldolase"/>
</dbReference>
<comment type="similarity">
    <text evidence="1">Belongs to the HpcH/HpaI aldolase family.</text>
</comment>
<sequence length="268" mass="28681">MLKPGMKDIWAEMEAGQPIVGSFVVSASPAAVEIVGHAGWDFVIVDCEHAAMSPYGTELEACVRAAFAADVTPLVRTTGKDGAQVLKAANFGAAGVMVPHVNTAEEVARLLSYCKLPPYGNRSSAPPVRAANYGWTPFAELVEHTANSVHLIPIFEEPEAFENLDEILDVPGLKVVCHGPYDLAARLGGIGDPEAERLVDELLDELVAKSRERGLLVMNLAWGPESLRHQIEKGCTGIVYSTDVTILNAAMREHRAAVLGELAAFAAR</sequence>
<protein>
    <submittedName>
        <fullName evidence="5">Unannotated protein</fullName>
    </submittedName>
</protein>
<dbReference type="InterPro" id="IPR005000">
    <property type="entry name" value="Aldolase/citrate-lyase_domain"/>
</dbReference>
<dbReference type="Gene3D" id="3.20.20.60">
    <property type="entry name" value="Phosphoenolpyruvate-binding domains"/>
    <property type="match status" value="1"/>
</dbReference>
<dbReference type="SUPFAM" id="SSF51621">
    <property type="entry name" value="Phosphoenolpyruvate/pyruvate domain"/>
    <property type="match status" value="1"/>
</dbReference>
<dbReference type="InterPro" id="IPR015813">
    <property type="entry name" value="Pyrv/PenolPyrv_kinase-like_dom"/>
</dbReference>
<dbReference type="GO" id="GO:0046872">
    <property type="term" value="F:metal ion binding"/>
    <property type="evidence" value="ECO:0007669"/>
    <property type="project" value="UniProtKB-KW"/>
</dbReference>
<feature type="domain" description="HpcH/HpaI aldolase/citrate lyase" evidence="4">
    <location>
        <begin position="21"/>
        <end position="238"/>
    </location>
</feature>
<evidence type="ECO:0000259" key="4">
    <source>
        <dbReference type="Pfam" id="PF03328"/>
    </source>
</evidence>
<evidence type="ECO:0000313" key="5">
    <source>
        <dbReference type="EMBL" id="CAB4866856.1"/>
    </source>
</evidence>
<dbReference type="EMBL" id="CAFBLQ010000041">
    <property type="protein sequence ID" value="CAB4866856.1"/>
    <property type="molecule type" value="Genomic_DNA"/>
</dbReference>
<reference evidence="5" key="1">
    <citation type="submission" date="2020-05" db="EMBL/GenBank/DDBJ databases">
        <authorList>
            <person name="Chiriac C."/>
            <person name="Salcher M."/>
            <person name="Ghai R."/>
            <person name="Kavagutti S V."/>
        </authorList>
    </citation>
    <scope>NUCLEOTIDE SEQUENCE</scope>
</reference>
<evidence type="ECO:0000256" key="1">
    <source>
        <dbReference type="ARBA" id="ARBA00005568"/>
    </source>
</evidence>
<dbReference type="InterPro" id="IPR040442">
    <property type="entry name" value="Pyrv_kinase-like_dom_sf"/>
</dbReference>
<dbReference type="Pfam" id="PF03328">
    <property type="entry name" value="HpcH_HpaI"/>
    <property type="match status" value="1"/>
</dbReference>
<name>A0A6J7D8I2_9ZZZZ</name>
<evidence type="ECO:0000256" key="3">
    <source>
        <dbReference type="ARBA" id="ARBA00023239"/>
    </source>
</evidence>
<evidence type="ECO:0000256" key="2">
    <source>
        <dbReference type="ARBA" id="ARBA00022723"/>
    </source>
</evidence>
<organism evidence="5">
    <name type="scientific">freshwater metagenome</name>
    <dbReference type="NCBI Taxonomy" id="449393"/>
    <lineage>
        <taxon>unclassified sequences</taxon>
        <taxon>metagenomes</taxon>
        <taxon>ecological metagenomes</taxon>
    </lineage>
</organism>
<dbReference type="GO" id="GO:0016832">
    <property type="term" value="F:aldehyde-lyase activity"/>
    <property type="evidence" value="ECO:0007669"/>
    <property type="project" value="TreeGrafter"/>
</dbReference>
<gene>
    <name evidence="5" type="ORF">UFOPK3423_00527</name>
</gene>
<proteinExistence type="inferred from homology"/>
<keyword evidence="2" id="KW-0479">Metal-binding</keyword>
<accession>A0A6J7D8I2</accession>